<accession>R9HBS0</accession>
<feature type="domain" description="AAA-ATPase-like" evidence="1">
    <location>
        <begin position="2"/>
        <end position="72"/>
    </location>
</feature>
<dbReference type="Pfam" id="PF09820">
    <property type="entry name" value="AAA-ATPase_like"/>
    <property type="match status" value="1"/>
</dbReference>
<dbReference type="HOGENOM" id="CLU_1140815_0_0_10"/>
<dbReference type="PANTHER" id="PTHR34825">
    <property type="entry name" value="CONSERVED PROTEIN, WITH A WEAK D-GALACTARATE DEHYDRATASE/ALTRONATE HYDROLASE DOMAIN"/>
    <property type="match status" value="1"/>
</dbReference>
<proteinExistence type="predicted"/>
<evidence type="ECO:0000259" key="1">
    <source>
        <dbReference type="Pfam" id="PF09820"/>
    </source>
</evidence>
<organism evidence="2 3">
    <name type="scientific">Phocaeicola vulgatus dnLKV7</name>
    <dbReference type="NCBI Taxonomy" id="1235786"/>
    <lineage>
        <taxon>Bacteria</taxon>
        <taxon>Pseudomonadati</taxon>
        <taxon>Bacteroidota</taxon>
        <taxon>Bacteroidia</taxon>
        <taxon>Bacteroidales</taxon>
        <taxon>Bacteroidaceae</taxon>
        <taxon>Phocaeicola</taxon>
    </lineage>
</organism>
<name>R9HBS0_PHOVU</name>
<comment type="caution">
    <text evidence="2">The sequence shown here is derived from an EMBL/GenBank/DDBJ whole genome shotgun (WGS) entry which is preliminary data.</text>
</comment>
<dbReference type="Proteomes" id="UP000014151">
    <property type="component" value="Unassembled WGS sequence"/>
</dbReference>
<sequence length="243" mass="28823">MTSLIMRACEQTGRQVVVLIDEYDAPLLDVMHEEENLPVLRNVIRNFYSPLKACDPYLRFVFLTGITKFFIKGYDEEFGMYRLGFPNREVEEGFVRFLLPFYANVNKVESPFEIQKFVREVRFGDYDSFFRRLQSFFANTTYEVIREQELHYENVLFIVFKLVGFYTQVEYHTSKGRIDLVLQTDKLIYVMEFKLDGTAEEALQQIHDKHYALPFASDGRKLFKIGVNFSAETRNIEKWIVEE</sequence>
<dbReference type="PANTHER" id="PTHR34825:SF1">
    <property type="entry name" value="AAA-ATPASE-LIKE DOMAIN-CONTAINING PROTEIN"/>
    <property type="match status" value="1"/>
</dbReference>
<dbReference type="AlphaFoldDB" id="R9HBS0"/>
<dbReference type="InterPro" id="IPR018631">
    <property type="entry name" value="AAA-ATPase-like_dom"/>
</dbReference>
<evidence type="ECO:0000313" key="3">
    <source>
        <dbReference type="Proteomes" id="UP000014151"/>
    </source>
</evidence>
<dbReference type="InterPro" id="IPR012547">
    <property type="entry name" value="PDDEXK_9"/>
</dbReference>
<evidence type="ECO:0000313" key="2">
    <source>
        <dbReference type="EMBL" id="EOS01508.1"/>
    </source>
</evidence>
<dbReference type="PATRIC" id="fig|1235786.3.peg.2940"/>
<dbReference type="EMBL" id="ASSN01000021">
    <property type="protein sequence ID" value="EOS01508.1"/>
    <property type="molecule type" value="Genomic_DNA"/>
</dbReference>
<protein>
    <recommendedName>
        <fullName evidence="1">AAA-ATPase-like domain-containing protein</fullName>
    </recommendedName>
</protein>
<dbReference type="Pfam" id="PF08011">
    <property type="entry name" value="PDDEXK_9"/>
    <property type="match status" value="1"/>
</dbReference>
<reference evidence="2 3" key="1">
    <citation type="submission" date="2013-04" db="EMBL/GenBank/DDBJ databases">
        <title>The Genome Sequence of Bacteroides vulgatus dnLKV7.</title>
        <authorList>
            <consortium name="The Broad Institute Genomics Platform"/>
            <consortium name="The Broad Institute Genome Sequencing Center for Infectious Disease"/>
            <person name="Earl A."/>
            <person name="Xavier R."/>
            <person name="Kuhn K."/>
            <person name="Stappenbeck T."/>
            <person name="Walker B."/>
            <person name="Young S."/>
            <person name="Zeng Q."/>
            <person name="Gargeya S."/>
            <person name="Fitzgerald M."/>
            <person name="Haas B."/>
            <person name="Abouelleil A."/>
            <person name="Allen A.W."/>
            <person name="Alvarado L."/>
            <person name="Arachchi H.M."/>
            <person name="Berlin A.M."/>
            <person name="Chapman S.B."/>
            <person name="Gainer-Dewar J."/>
            <person name="Goldberg J."/>
            <person name="Griggs A."/>
            <person name="Gujja S."/>
            <person name="Hansen M."/>
            <person name="Howarth C."/>
            <person name="Imamovic A."/>
            <person name="Ireland A."/>
            <person name="Larimer J."/>
            <person name="McCowan C."/>
            <person name="Murphy C."/>
            <person name="Pearson M."/>
            <person name="Poon T.W."/>
            <person name="Priest M."/>
            <person name="Roberts A."/>
            <person name="Saif S."/>
            <person name="Shea T."/>
            <person name="Sisk P."/>
            <person name="Sykes S."/>
            <person name="Wortman J."/>
            <person name="Nusbaum C."/>
            <person name="Birren B."/>
        </authorList>
    </citation>
    <scope>NUCLEOTIDE SEQUENCE [LARGE SCALE GENOMIC DNA]</scope>
    <source>
        <strain evidence="3">dnLKV7</strain>
    </source>
</reference>
<gene>
    <name evidence="2" type="ORF">C800_02828</name>
</gene>